<feature type="region of interest" description="Disordered" evidence="1">
    <location>
        <begin position="1"/>
        <end position="33"/>
    </location>
</feature>
<name>A0A6A6VCD1_9PLEO</name>
<sequence length="229" mass="27170">MARAPLPLTPEQQKRKRKRAEAKRKRRYGKPYKIRGLPQYTHVRTLSRQARREIKQKLEKTQYIIPWLSHHDPHDRDHPRGGPGPLGEVSLLVLPRELRQQILGSTMSDAMIREHSRAEIGSWIGKLASVCSVLRNDMRFVRERWKGRKIQYEQHDQANPEPSNPHIAPMPLRQRRNIIHARAKAKMPTKEIRRKRDRKCWFCLQRHWSKSKQCPVTQGERTDWLASTR</sequence>
<proteinExistence type="predicted"/>
<gene>
    <name evidence="2" type="ORF">M011DRAFT_52708</name>
</gene>
<evidence type="ECO:0000313" key="3">
    <source>
        <dbReference type="Proteomes" id="UP000799440"/>
    </source>
</evidence>
<organism evidence="2 3">
    <name type="scientific">Sporormia fimetaria CBS 119925</name>
    <dbReference type="NCBI Taxonomy" id="1340428"/>
    <lineage>
        <taxon>Eukaryota</taxon>
        <taxon>Fungi</taxon>
        <taxon>Dikarya</taxon>
        <taxon>Ascomycota</taxon>
        <taxon>Pezizomycotina</taxon>
        <taxon>Dothideomycetes</taxon>
        <taxon>Pleosporomycetidae</taxon>
        <taxon>Pleosporales</taxon>
        <taxon>Sporormiaceae</taxon>
        <taxon>Sporormia</taxon>
    </lineage>
</organism>
<keyword evidence="3" id="KW-1185">Reference proteome</keyword>
<protein>
    <submittedName>
        <fullName evidence="2">Uncharacterized protein</fullName>
    </submittedName>
</protein>
<accession>A0A6A6VCD1</accession>
<reference evidence="2" key="1">
    <citation type="journal article" date="2020" name="Stud. Mycol.">
        <title>101 Dothideomycetes genomes: a test case for predicting lifestyles and emergence of pathogens.</title>
        <authorList>
            <person name="Haridas S."/>
            <person name="Albert R."/>
            <person name="Binder M."/>
            <person name="Bloem J."/>
            <person name="Labutti K."/>
            <person name="Salamov A."/>
            <person name="Andreopoulos B."/>
            <person name="Baker S."/>
            <person name="Barry K."/>
            <person name="Bills G."/>
            <person name="Bluhm B."/>
            <person name="Cannon C."/>
            <person name="Castanera R."/>
            <person name="Culley D."/>
            <person name="Daum C."/>
            <person name="Ezra D."/>
            <person name="Gonzalez J."/>
            <person name="Henrissat B."/>
            <person name="Kuo A."/>
            <person name="Liang C."/>
            <person name="Lipzen A."/>
            <person name="Lutzoni F."/>
            <person name="Magnuson J."/>
            <person name="Mondo S."/>
            <person name="Nolan M."/>
            <person name="Ohm R."/>
            <person name="Pangilinan J."/>
            <person name="Park H.-J."/>
            <person name="Ramirez L."/>
            <person name="Alfaro M."/>
            <person name="Sun H."/>
            <person name="Tritt A."/>
            <person name="Yoshinaga Y."/>
            <person name="Zwiers L.-H."/>
            <person name="Turgeon B."/>
            <person name="Goodwin S."/>
            <person name="Spatafora J."/>
            <person name="Crous P."/>
            <person name="Grigoriev I."/>
        </authorList>
    </citation>
    <scope>NUCLEOTIDE SEQUENCE</scope>
    <source>
        <strain evidence="2">CBS 119925</strain>
    </source>
</reference>
<evidence type="ECO:0000256" key="1">
    <source>
        <dbReference type="SAM" id="MobiDB-lite"/>
    </source>
</evidence>
<dbReference type="Proteomes" id="UP000799440">
    <property type="component" value="Unassembled WGS sequence"/>
</dbReference>
<dbReference type="AlphaFoldDB" id="A0A6A6VCD1"/>
<evidence type="ECO:0000313" key="2">
    <source>
        <dbReference type="EMBL" id="KAF2747240.1"/>
    </source>
</evidence>
<feature type="compositionally biased region" description="Basic residues" evidence="1">
    <location>
        <begin position="14"/>
        <end position="33"/>
    </location>
</feature>
<dbReference type="EMBL" id="MU006573">
    <property type="protein sequence ID" value="KAF2747240.1"/>
    <property type="molecule type" value="Genomic_DNA"/>
</dbReference>